<sequence>MCVWKFNLRHTCSMGGCLAHLPLEHLECSQSQR</sequence>
<name>A0A0E9P942_ANGAN</name>
<evidence type="ECO:0000313" key="1">
    <source>
        <dbReference type="EMBL" id="JAH00782.1"/>
    </source>
</evidence>
<dbReference type="EMBL" id="GBXM01107795">
    <property type="protein sequence ID" value="JAH00782.1"/>
    <property type="molecule type" value="Transcribed_RNA"/>
</dbReference>
<proteinExistence type="predicted"/>
<accession>A0A0E9P942</accession>
<organism evidence="1">
    <name type="scientific">Anguilla anguilla</name>
    <name type="common">European freshwater eel</name>
    <name type="synonym">Muraena anguilla</name>
    <dbReference type="NCBI Taxonomy" id="7936"/>
    <lineage>
        <taxon>Eukaryota</taxon>
        <taxon>Metazoa</taxon>
        <taxon>Chordata</taxon>
        <taxon>Craniata</taxon>
        <taxon>Vertebrata</taxon>
        <taxon>Euteleostomi</taxon>
        <taxon>Actinopterygii</taxon>
        <taxon>Neopterygii</taxon>
        <taxon>Teleostei</taxon>
        <taxon>Anguilliformes</taxon>
        <taxon>Anguillidae</taxon>
        <taxon>Anguilla</taxon>
    </lineage>
</organism>
<dbReference type="AlphaFoldDB" id="A0A0E9P942"/>
<reference evidence="1" key="1">
    <citation type="submission" date="2014-11" db="EMBL/GenBank/DDBJ databases">
        <authorList>
            <person name="Amaro Gonzalez C."/>
        </authorList>
    </citation>
    <scope>NUCLEOTIDE SEQUENCE</scope>
</reference>
<protein>
    <submittedName>
        <fullName evidence="1">Uncharacterized protein</fullName>
    </submittedName>
</protein>
<reference evidence="1" key="2">
    <citation type="journal article" date="2015" name="Fish Shellfish Immunol.">
        <title>Early steps in the European eel (Anguilla anguilla)-Vibrio vulnificus interaction in the gills: Role of the RtxA13 toxin.</title>
        <authorList>
            <person name="Callol A."/>
            <person name="Pajuelo D."/>
            <person name="Ebbesson L."/>
            <person name="Teles M."/>
            <person name="MacKenzie S."/>
            <person name="Amaro C."/>
        </authorList>
    </citation>
    <scope>NUCLEOTIDE SEQUENCE</scope>
</reference>